<gene>
    <name evidence="1" type="ORF">NDK43_10205</name>
</gene>
<organism evidence="1 2">
    <name type="scientific">Neobacillus pocheonensis</name>
    <dbReference type="NCBI Taxonomy" id="363869"/>
    <lineage>
        <taxon>Bacteria</taxon>
        <taxon>Bacillati</taxon>
        <taxon>Bacillota</taxon>
        <taxon>Bacilli</taxon>
        <taxon>Bacillales</taxon>
        <taxon>Bacillaceae</taxon>
        <taxon>Neobacillus</taxon>
    </lineage>
</organism>
<reference evidence="1 2" key="1">
    <citation type="submission" date="2022-06" db="EMBL/GenBank/DDBJ databases">
        <authorList>
            <person name="Jeon C.O."/>
        </authorList>
    </citation>
    <scope>NUCLEOTIDE SEQUENCE [LARGE SCALE GENOMIC DNA]</scope>
    <source>
        <strain evidence="1 2">KCTC 13943</strain>
    </source>
</reference>
<dbReference type="Proteomes" id="UP001523262">
    <property type="component" value="Unassembled WGS sequence"/>
</dbReference>
<accession>A0ABT0W8M9</accession>
<evidence type="ECO:0000313" key="1">
    <source>
        <dbReference type="EMBL" id="MCM2532691.1"/>
    </source>
</evidence>
<proteinExistence type="predicted"/>
<name>A0ABT0W8M9_9BACI</name>
<evidence type="ECO:0000313" key="2">
    <source>
        <dbReference type="Proteomes" id="UP001523262"/>
    </source>
</evidence>
<keyword evidence="2" id="KW-1185">Reference proteome</keyword>
<sequence length="123" mass="13211">MQNGFTDTDVIDILTSVNGVANCRMHFQLTTKCTTAAGLSTITYTLTNFLDSDCTIVDLIVDDQIFPFESGINPGSIGKVKFTRNGSCISTLGTVYVECGNQEFEFGSLCTAVLKGHITNPAN</sequence>
<dbReference type="EMBL" id="JAMQCR010000001">
    <property type="protein sequence ID" value="MCM2532691.1"/>
    <property type="molecule type" value="Genomic_DNA"/>
</dbReference>
<evidence type="ECO:0008006" key="3">
    <source>
        <dbReference type="Google" id="ProtNLM"/>
    </source>
</evidence>
<protein>
    <recommendedName>
        <fullName evidence="3">DUF3992 domain-containing protein</fullName>
    </recommendedName>
</protein>
<comment type="caution">
    <text evidence="1">The sequence shown here is derived from an EMBL/GenBank/DDBJ whole genome shotgun (WGS) entry which is preliminary data.</text>
</comment>